<feature type="non-terminal residue" evidence="2">
    <location>
        <position position="39"/>
    </location>
</feature>
<keyword evidence="3" id="KW-1185">Reference proteome</keyword>
<feature type="compositionally biased region" description="Polar residues" evidence="1">
    <location>
        <begin position="16"/>
        <end position="39"/>
    </location>
</feature>
<dbReference type="Proteomes" id="UP001054945">
    <property type="component" value="Unassembled WGS sequence"/>
</dbReference>
<dbReference type="EMBL" id="BPLR01019983">
    <property type="protein sequence ID" value="GIX73743.1"/>
    <property type="molecule type" value="Genomic_DNA"/>
</dbReference>
<dbReference type="AlphaFoldDB" id="A0AAV4MPM3"/>
<evidence type="ECO:0000313" key="3">
    <source>
        <dbReference type="Proteomes" id="UP001054945"/>
    </source>
</evidence>
<comment type="caution">
    <text evidence="2">The sequence shown here is derived from an EMBL/GenBank/DDBJ whole genome shotgun (WGS) entry which is preliminary data.</text>
</comment>
<evidence type="ECO:0000256" key="1">
    <source>
        <dbReference type="SAM" id="MobiDB-lite"/>
    </source>
</evidence>
<feature type="region of interest" description="Disordered" evidence="1">
    <location>
        <begin position="1"/>
        <end position="39"/>
    </location>
</feature>
<protein>
    <submittedName>
        <fullName evidence="2">Uncharacterized protein</fullName>
    </submittedName>
</protein>
<gene>
    <name evidence="2" type="ORF">CEXT_348111</name>
</gene>
<accession>A0AAV4MPM3</accession>
<organism evidence="2 3">
    <name type="scientific">Caerostris extrusa</name>
    <name type="common">Bark spider</name>
    <name type="synonym">Caerostris bankana</name>
    <dbReference type="NCBI Taxonomy" id="172846"/>
    <lineage>
        <taxon>Eukaryota</taxon>
        <taxon>Metazoa</taxon>
        <taxon>Ecdysozoa</taxon>
        <taxon>Arthropoda</taxon>
        <taxon>Chelicerata</taxon>
        <taxon>Arachnida</taxon>
        <taxon>Araneae</taxon>
        <taxon>Araneomorphae</taxon>
        <taxon>Entelegynae</taxon>
        <taxon>Araneoidea</taxon>
        <taxon>Araneidae</taxon>
        <taxon>Caerostris</taxon>
    </lineage>
</organism>
<reference evidence="2 3" key="1">
    <citation type="submission" date="2021-06" db="EMBL/GenBank/DDBJ databases">
        <title>Caerostris extrusa draft genome.</title>
        <authorList>
            <person name="Kono N."/>
            <person name="Arakawa K."/>
        </authorList>
    </citation>
    <scope>NUCLEOTIDE SEQUENCE [LARGE SCALE GENOMIC DNA]</scope>
</reference>
<evidence type="ECO:0000313" key="2">
    <source>
        <dbReference type="EMBL" id="GIX73743.1"/>
    </source>
</evidence>
<name>A0AAV4MPM3_CAEEX</name>
<proteinExistence type="predicted"/>
<sequence>MNGNVEDPYNEFFIQPDNSFRSKSPQSVLHSTYEKNSSP</sequence>